<dbReference type="EMBL" id="ML119108">
    <property type="protein sequence ID" value="RPB16488.1"/>
    <property type="molecule type" value="Genomic_DNA"/>
</dbReference>
<accession>A0A3N4L3Z4</accession>
<keyword evidence="2" id="KW-1185">Reference proteome</keyword>
<evidence type="ECO:0000313" key="1">
    <source>
        <dbReference type="EMBL" id="RPB16488.1"/>
    </source>
</evidence>
<evidence type="ECO:0000313" key="2">
    <source>
        <dbReference type="Proteomes" id="UP000277580"/>
    </source>
</evidence>
<organism evidence="1 2">
    <name type="scientific">Morchella conica CCBAS932</name>
    <dbReference type="NCBI Taxonomy" id="1392247"/>
    <lineage>
        <taxon>Eukaryota</taxon>
        <taxon>Fungi</taxon>
        <taxon>Dikarya</taxon>
        <taxon>Ascomycota</taxon>
        <taxon>Pezizomycotina</taxon>
        <taxon>Pezizomycetes</taxon>
        <taxon>Pezizales</taxon>
        <taxon>Morchellaceae</taxon>
        <taxon>Morchella</taxon>
    </lineage>
</organism>
<dbReference type="AlphaFoldDB" id="A0A3N4L3Z4"/>
<dbReference type="Gene3D" id="1.25.40.20">
    <property type="entry name" value="Ankyrin repeat-containing domain"/>
    <property type="match status" value="1"/>
</dbReference>
<name>A0A3N4L3Z4_9PEZI</name>
<dbReference type="InterPro" id="IPR036770">
    <property type="entry name" value="Ankyrin_rpt-contain_sf"/>
</dbReference>
<proteinExistence type="predicted"/>
<dbReference type="Proteomes" id="UP000277580">
    <property type="component" value="Unassembled WGS sequence"/>
</dbReference>
<sequence>MVKHFTETLNPAAMFRSRSSDLPFDTAMSKFENNKTDTNYIAILKILFKTVHIKHYVRCQGRFCTPLSCAVLHNFEDEVRELVSRKASFEDTDGWGLTPLTTAILANNDEMQSF</sequence>
<reference evidence="1 2" key="1">
    <citation type="journal article" date="2018" name="Nat. Ecol. Evol.">
        <title>Pezizomycetes genomes reveal the molecular basis of ectomycorrhizal truffle lifestyle.</title>
        <authorList>
            <person name="Murat C."/>
            <person name="Payen T."/>
            <person name="Noel B."/>
            <person name="Kuo A."/>
            <person name="Morin E."/>
            <person name="Chen J."/>
            <person name="Kohler A."/>
            <person name="Krizsan K."/>
            <person name="Balestrini R."/>
            <person name="Da Silva C."/>
            <person name="Montanini B."/>
            <person name="Hainaut M."/>
            <person name="Levati E."/>
            <person name="Barry K.W."/>
            <person name="Belfiori B."/>
            <person name="Cichocki N."/>
            <person name="Clum A."/>
            <person name="Dockter R.B."/>
            <person name="Fauchery L."/>
            <person name="Guy J."/>
            <person name="Iotti M."/>
            <person name="Le Tacon F."/>
            <person name="Lindquist E.A."/>
            <person name="Lipzen A."/>
            <person name="Malagnac F."/>
            <person name="Mello A."/>
            <person name="Molinier V."/>
            <person name="Miyauchi S."/>
            <person name="Poulain J."/>
            <person name="Riccioni C."/>
            <person name="Rubini A."/>
            <person name="Sitrit Y."/>
            <person name="Splivallo R."/>
            <person name="Traeger S."/>
            <person name="Wang M."/>
            <person name="Zifcakova L."/>
            <person name="Wipf D."/>
            <person name="Zambonelli A."/>
            <person name="Paolocci F."/>
            <person name="Nowrousian M."/>
            <person name="Ottonello S."/>
            <person name="Baldrian P."/>
            <person name="Spatafora J.W."/>
            <person name="Henrissat B."/>
            <person name="Nagy L.G."/>
            <person name="Aury J.M."/>
            <person name="Wincker P."/>
            <person name="Grigoriev I.V."/>
            <person name="Bonfante P."/>
            <person name="Martin F.M."/>
        </authorList>
    </citation>
    <scope>NUCLEOTIDE SEQUENCE [LARGE SCALE GENOMIC DNA]</scope>
    <source>
        <strain evidence="1 2">CCBAS932</strain>
    </source>
</reference>
<dbReference type="InParanoid" id="A0A3N4L3Z4"/>
<dbReference type="SUPFAM" id="SSF48403">
    <property type="entry name" value="Ankyrin repeat"/>
    <property type="match status" value="1"/>
</dbReference>
<gene>
    <name evidence="1" type="ORF">P167DRAFT_570263</name>
</gene>
<protein>
    <submittedName>
        <fullName evidence="1">Uncharacterized protein</fullName>
    </submittedName>
</protein>